<dbReference type="SMART" id="SM01230">
    <property type="entry name" value="Gln-synt_C"/>
    <property type="match status" value="1"/>
</dbReference>
<dbReference type="Pfam" id="PF00120">
    <property type="entry name" value="Gln-synt_C"/>
    <property type="match status" value="1"/>
</dbReference>
<dbReference type="SUPFAM" id="SSF55931">
    <property type="entry name" value="Glutamine synthetase/guanido kinase"/>
    <property type="match status" value="1"/>
</dbReference>
<evidence type="ECO:0000313" key="10">
    <source>
        <dbReference type="Proteomes" id="UP000324104"/>
    </source>
</evidence>
<sequence length="452" mass="49246">MTDTTDIERTIDANDVELVRLLFVNNSGVPRGRVLDAGDVDAIFEDGANLTKGMQSFNALDALVPDGTFGPVGEIRVVPDPETFRVLPYADRTAVALCNMYELDGTPWDACPRSRLESYLAELTDDGLVPTAAFEGEYYLAREPEEGDGLEPFDDSTCFAVDGMDSAHDVTLDTVDALKAQGLGLSNYYPEYGPGQQELVIEHDEGIAPADNHVLYKATVNAVARQHGLEATFAPQPFDGLPGSGCHVHLSLWRDDENVFADPDGDGPYGLSEFGRQFVAGVLEHAPALVALTAPTVQSYDRLQPGMWASAFTCWGPDNREACVRVPSTNWSDETGSTRIEYKSCDNTANPYLVELGLLAAGMDGVERGLDPGEPLDRDPSALSEDERDARGIERLPETLADALDELAADDVLRDALGETLHESYLEVKRSEWEASVDEDGEWTADYLLRAF</sequence>
<dbReference type="InterPro" id="IPR008146">
    <property type="entry name" value="Gln_synth_cat_dom"/>
</dbReference>
<name>A0A5D5AKA1_9EURY</name>
<feature type="domain" description="GS catalytic" evidence="8">
    <location>
        <begin position="112"/>
        <end position="452"/>
    </location>
</feature>
<keyword evidence="3" id="KW-0067">ATP-binding</keyword>
<keyword evidence="10" id="KW-1185">Reference proteome</keyword>
<dbReference type="InterPro" id="IPR008147">
    <property type="entry name" value="Gln_synt_N"/>
</dbReference>
<dbReference type="RefSeq" id="WP_149081932.1">
    <property type="nucleotide sequence ID" value="NZ_VTAW01000016.1"/>
</dbReference>
<reference evidence="9 10" key="1">
    <citation type="submission" date="2019-08" db="EMBL/GenBank/DDBJ databases">
        <title>Archaea genome.</title>
        <authorList>
            <person name="Kajale S."/>
            <person name="Shouche Y."/>
            <person name="Deshpande N."/>
            <person name="Sharma A."/>
        </authorList>
    </citation>
    <scope>NUCLEOTIDE SEQUENCE [LARGE SCALE GENOMIC DNA]</scope>
    <source>
        <strain evidence="9 10">ESP3B_9</strain>
    </source>
</reference>
<keyword evidence="2" id="KW-0547">Nucleotide-binding</keyword>
<dbReference type="GO" id="GO:0004356">
    <property type="term" value="F:glutamine synthetase activity"/>
    <property type="evidence" value="ECO:0007669"/>
    <property type="project" value="InterPro"/>
</dbReference>
<dbReference type="PROSITE" id="PS51986">
    <property type="entry name" value="GS_BETA_GRASP"/>
    <property type="match status" value="1"/>
</dbReference>
<evidence type="ECO:0000256" key="6">
    <source>
        <dbReference type="SAM" id="MobiDB-lite"/>
    </source>
</evidence>
<feature type="domain" description="GS beta-grasp" evidence="7">
    <location>
        <begin position="14"/>
        <end position="105"/>
    </location>
</feature>
<organism evidence="9 10">
    <name type="scientific">Natrialba swarupiae</name>
    <dbReference type="NCBI Taxonomy" id="2448032"/>
    <lineage>
        <taxon>Archaea</taxon>
        <taxon>Methanobacteriati</taxon>
        <taxon>Methanobacteriota</taxon>
        <taxon>Stenosarchaea group</taxon>
        <taxon>Halobacteria</taxon>
        <taxon>Halobacteriales</taxon>
        <taxon>Natrialbaceae</taxon>
        <taxon>Natrialba</taxon>
    </lineage>
</organism>
<dbReference type="InterPro" id="IPR036651">
    <property type="entry name" value="Gln_synt_N_sf"/>
</dbReference>
<dbReference type="Gene3D" id="3.30.590.10">
    <property type="entry name" value="Glutamine synthetase/guanido kinase, catalytic domain"/>
    <property type="match status" value="1"/>
</dbReference>
<feature type="compositionally biased region" description="Basic and acidic residues" evidence="6">
    <location>
        <begin position="368"/>
        <end position="380"/>
    </location>
</feature>
<gene>
    <name evidence="9" type="ORF">FYC77_13020</name>
</gene>
<dbReference type="InterPro" id="IPR014746">
    <property type="entry name" value="Gln_synth/guanido_kin_cat_dom"/>
</dbReference>
<keyword evidence="1" id="KW-0436">Ligase</keyword>
<protein>
    <submittedName>
        <fullName evidence="9">Glutamine synthetase</fullName>
    </submittedName>
</protein>
<evidence type="ECO:0000256" key="4">
    <source>
        <dbReference type="PROSITE-ProRule" id="PRU01330"/>
    </source>
</evidence>
<evidence type="ECO:0000256" key="3">
    <source>
        <dbReference type="ARBA" id="ARBA00022840"/>
    </source>
</evidence>
<dbReference type="AlphaFoldDB" id="A0A5D5AKA1"/>
<evidence type="ECO:0000259" key="8">
    <source>
        <dbReference type="PROSITE" id="PS51987"/>
    </source>
</evidence>
<dbReference type="Pfam" id="PF16952">
    <property type="entry name" value="Gln-synt_N_2"/>
    <property type="match status" value="1"/>
</dbReference>
<feature type="region of interest" description="Disordered" evidence="6">
    <location>
        <begin position="368"/>
        <end position="390"/>
    </location>
</feature>
<dbReference type="SUPFAM" id="SSF54368">
    <property type="entry name" value="Glutamine synthetase, N-terminal domain"/>
    <property type="match status" value="1"/>
</dbReference>
<dbReference type="Proteomes" id="UP000324104">
    <property type="component" value="Unassembled WGS sequence"/>
</dbReference>
<dbReference type="NCBIfam" id="NF045547">
    <property type="entry name" value="GGputSyn"/>
    <property type="match status" value="1"/>
</dbReference>
<dbReference type="GO" id="GO:0006542">
    <property type="term" value="P:glutamine biosynthetic process"/>
    <property type="evidence" value="ECO:0007669"/>
    <property type="project" value="InterPro"/>
</dbReference>
<proteinExistence type="inferred from homology"/>
<dbReference type="PROSITE" id="PS51987">
    <property type="entry name" value="GS_CATALYTIC"/>
    <property type="match status" value="1"/>
</dbReference>
<evidence type="ECO:0000256" key="5">
    <source>
        <dbReference type="RuleBase" id="RU000384"/>
    </source>
</evidence>
<accession>A0A5D5AKA1</accession>
<dbReference type="Gene3D" id="3.10.20.70">
    <property type="entry name" value="Glutamine synthetase, N-terminal domain"/>
    <property type="match status" value="1"/>
</dbReference>
<dbReference type="InterPro" id="IPR054669">
    <property type="entry name" value="GGputSyn"/>
</dbReference>
<dbReference type="EMBL" id="VTAW01000016">
    <property type="protein sequence ID" value="TYT61604.1"/>
    <property type="molecule type" value="Genomic_DNA"/>
</dbReference>
<evidence type="ECO:0000313" key="9">
    <source>
        <dbReference type="EMBL" id="TYT61604.1"/>
    </source>
</evidence>
<dbReference type="PANTHER" id="PTHR43785">
    <property type="entry name" value="GAMMA-GLUTAMYLPUTRESCINE SYNTHETASE"/>
    <property type="match status" value="1"/>
</dbReference>
<evidence type="ECO:0000259" key="7">
    <source>
        <dbReference type="PROSITE" id="PS51986"/>
    </source>
</evidence>
<dbReference type="PANTHER" id="PTHR43785:SF2">
    <property type="entry name" value="TYPE-1 GLUTAMINE SYNTHETASE 1"/>
    <property type="match status" value="1"/>
</dbReference>
<dbReference type="GO" id="GO:0005524">
    <property type="term" value="F:ATP binding"/>
    <property type="evidence" value="ECO:0007669"/>
    <property type="project" value="UniProtKB-KW"/>
</dbReference>
<evidence type="ECO:0000256" key="2">
    <source>
        <dbReference type="ARBA" id="ARBA00022741"/>
    </source>
</evidence>
<comment type="similarity">
    <text evidence="4 5">Belongs to the glutamine synthetase family.</text>
</comment>
<comment type="caution">
    <text evidence="9">The sequence shown here is derived from an EMBL/GenBank/DDBJ whole genome shotgun (WGS) entry which is preliminary data.</text>
</comment>
<evidence type="ECO:0000256" key="1">
    <source>
        <dbReference type="ARBA" id="ARBA00022598"/>
    </source>
</evidence>